<accession>A0A6J7PD83</accession>
<dbReference type="GO" id="GO:0006974">
    <property type="term" value="P:DNA damage response"/>
    <property type="evidence" value="ECO:0007669"/>
    <property type="project" value="TreeGrafter"/>
</dbReference>
<sequence length="241" mass="24512">MRITRIQKSAAVSIAIALIGGAAIAMPASAATAATRYITVNSEGTVKVAPDAVRLNATVSIVGANSKSALAEASTASAAVRAALKTSGVDAKDIATQSLTVFPEYNYTQDKGQSLIGYRAAQSFVVTIRNAKSAGAIVDAVVAAGGDSLQVNGVSPFILDTTKATLSARSDAVKKAKAKATSYASLLGVKLGKVVYLTENSSPSNYVPMLAMAKSADTGATEVDLGQQDVTVGISVQWALL</sequence>
<dbReference type="InterPro" id="IPR007497">
    <property type="entry name" value="SIMPL/DUF541"/>
</dbReference>
<dbReference type="Gene3D" id="3.30.110.170">
    <property type="entry name" value="Protein of unknown function (DUF541), domain 1"/>
    <property type="match status" value="1"/>
</dbReference>
<dbReference type="Gene3D" id="3.30.70.2970">
    <property type="entry name" value="Protein of unknown function (DUF541), domain 2"/>
    <property type="match status" value="1"/>
</dbReference>
<dbReference type="Pfam" id="PF04402">
    <property type="entry name" value="SIMPL"/>
    <property type="match status" value="1"/>
</dbReference>
<dbReference type="AlphaFoldDB" id="A0A6J7PD83"/>
<organism evidence="1">
    <name type="scientific">freshwater metagenome</name>
    <dbReference type="NCBI Taxonomy" id="449393"/>
    <lineage>
        <taxon>unclassified sequences</taxon>
        <taxon>metagenomes</taxon>
        <taxon>ecological metagenomes</taxon>
    </lineage>
</organism>
<dbReference type="EMBL" id="CAFBOX010000137">
    <property type="protein sequence ID" value="CAB5001399.1"/>
    <property type="molecule type" value="Genomic_DNA"/>
</dbReference>
<dbReference type="PANTHER" id="PTHR34387">
    <property type="entry name" value="SLR1258 PROTEIN"/>
    <property type="match status" value="1"/>
</dbReference>
<protein>
    <submittedName>
        <fullName evidence="1">Unannotated protein</fullName>
    </submittedName>
</protein>
<reference evidence="1" key="1">
    <citation type="submission" date="2020-05" db="EMBL/GenBank/DDBJ databases">
        <authorList>
            <person name="Chiriac C."/>
            <person name="Salcher M."/>
            <person name="Ghai R."/>
            <person name="Kavagutti S V."/>
        </authorList>
    </citation>
    <scope>NUCLEOTIDE SEQUENCE</scope>
</reference>
<dbReference type="PANTHER" id="PTHR34387:SF1">
    <property type="entry name" value="PERIPLASMIC IMMUNOGENIC PROTEIN"/>
    <property type="match status" value="1"/>
</dbReference>
<gene>
    <name evidence="1" type="ORF">UFOPK4035_00796</name>
</gene>
<evidence type="ECO:0000313" key="1">
    <source>
        <dbReference type="EMBL" id="CAB5001399.1"/>
    </source>
</evidence>
<dbReference type="InterPro" id="IPR052022">
    <property type="entry name" value="26kDa_periplasmic_antigen"/>
</dbReference>
<proteinExistence type="predicted"/>
<name>A0A6J7PD83_9ZZZZ</name>